<dbReference type="GO" id="GO:0000287">
    <property type="term" value="F:magnesium ion binding"/>
    <property type="evidence" value="ECO:0007669"/>
    <property type="project" value="TreeGrafter"/>
</dbReference>
<dbReference type="Pfam" id="PF00156">
    <property type="entry name" value="Pribosyltran"/>
    <property type="match status" value="1"/>
</dbReference>
<dbReference type="InterPro" id="IPR029057">
    <property type="entry name" value="PRTase-like"/>
</dbReference>
<reference evidence="15 16" key="1">
    <citation type="submission" date="2008-07" db="EMBL/GenBank/DDBJ databases">
        <authorList>
            <person name="El-Sayed N."/>
            <person name="Caler E."/>
            <person name="Inman J."/>
            <person name="Amedeo P."/>
            <person name="Hass B."/>
            <person name="Wortman J."/>
        </authorList>
    </citation>
    <scope>NUCLEOTIDE SEQUENCE [LARGE SCALE GENOMIC DNA]</scope>
    <source>
        <strain evidence="16">ATCC 50983 / TXsc</strain>
    </source>
</reference>
<keyword evidence="7 13" id="KW-0328">Glycosyltransferase</keyword>
<dbReference type="OMA" id="YQAYEIS"/>
<evidence type="ECO:0000256" key="11">
    <source>
        <dbReference type="ARBA" id="ARBA00022741"/>
    </source>
</evidence>
<dbReference type="CDD" id="cd06223">
    <property type="entry name" value="PRTases_typeI"/>
    <property type="match status" value="1"/>
</dbReference>
<comment type="subcellular location">
    <subcellularLocation>
        <location evidence="2 13">Cytoplasm</location>
    </subcellularLocation>
</comment>
<evidence type="ECO:0000256" key="10">
    <source>
        <dbReference type="ARBA" id="ARBA00022726"/>
    </source>
</evidence>
<dbReference type="InterPro" id="IPR000836">
    <property type="entry name" value="PRTase_dom"/>
</dbReference>
<evidence type="ECO:0000256" key="6">
    <source>
        <dbReference type="ARBA" id="ARBA00022490"/>
    </source>
</evidence>
<gene>
    <name evidence="15" type="ORF">Pmar_PMAR006874</name>
</gene>
<dbReference type="GO" id="GO:0005829">
    <property type="term" value="C:cytosol"/>
    <property type="evidence" value="ECO:0007669"/>
    <property type="project" value="TreeGrafter"/>
</dbReference>
<evidence type="ECO:0000256" key="12">
    <source>
        <dbReference type="ARBA" id="ARBA00022842"/>
    </source>
</evidence>
<keyword evidence="9 13" id="KW-0479">Metal-binding</keyword>
<dbReference type="SUPFAM" id="SSF53271">
    <property type="entry name" value="PRTase-like"/>
    <property type="match status" value="1"/>
</dbReference>
<dbReference type="GO" id="GO:0032264">
    <property type="term" value="P:IMP salvage"/>
    <property type="evidence" value="ECO:0007669"/>
    <property type="project" value="UniProtKB-UniPathway"/>
</dbReference>
<accession>C5K6Q7</accession>
<sequence length="247" mass="28257">MSNSTATSEEKPSDGSKAGYSYEYVGRGIGRKEPVFVKDNEEEMYHLEHFLIPPHYQNDLKRIMLPKGLILDRTEKLAMDIRQVYGDTELHLLCILKGSRGFFSELVGYLNRIHRYTTNMHHAPYQEHYVTIKSYHNTESMGKLNVMADDLAVLKDQDVLIVEDIIDTGNTLTKFSKYLEAFGPKSIRVATLVEKRSSKACGFKGDFVGFSVPDDFIVGFCLDYNEHFRDLEHVAVLSDEAIRKYAK</sequence>
<dbReference type="UniPathway" id="UPA00591">
    <property type="reaction ID" value="UER00648"/>
</dbReference>
<dbReference type="GO" id="GO:0006178">
    <property type="term" value="P:guanine salvage"/>
    <property type="evidence" value="ECO:0007669"/>
    <property type="project" value="TreeGrafter"/>
</dbReference>
<evidence type="ECO:0000256" key="1">
    <source>
        <dbReference type="ARBA" id="ARBA00001946"/>
    </source>
</evidence>
<evidence type="ECO:0000259" key="14">
    <source>
        <dbReference type="Pfam" id="PF00156"/>
    </source>
</evidence>
<dbReference type="AlphaFoldDB" id="C5K6Q7"/>
<evidence type="ECO:0000313" key="15">
    <source>
        <dbReference type="EMBL" id="EER19977.1"/>
    </source>
</evidence>
<dbReference type="NCBIfam" id="TIGR01203">
    <property type="entry name" value="HGPRTase"/>
    <property type="match status" value="1"/>
</dbReference>
<evidence type="ECO:0000256" key="8">
    <source>
        <dbReference type="ARBA" id="ARBA00022679"/>
    </source>
</evidence>
<dbReference type="GO" id="GO:0000166">
    <property type="term" value="F:nucleotide binding"/>
    <property type="evidence" value="ECO:0007669"/>
    <property type="project" value="UniProtKB-KW"/>
</dbReference>
<dbReference type="EMBL" id="GG670888">
    <property type="protein sequence ID" value="EER19977.1"/>
    <property type="molecule type" value="Genomic_DNA"/>
</dbReference>
<comment type="catalytic activity">
    <reaction evidence="13">
        <text>IMP + diphosphate = hypoxanthine + 5-phospho-alpha-D-ribose 1-diphosphate</text>
        <dbReference type="Rhea" id="RHEA:17973"/>
        <dbReference type="ChEBI" id="CHEBI:17368"/>
        <dbReference type="ChEBI" id="CHEBI:33019"/>
        <dbReference type="ChEBI" id="CHEBI:58017"/>
        <dbReference type="ChEBI" id="CHEBI:58053"/>
        <dbReference type="EC" id="2.4.2.8"/>
    </reaction>
</comment>
<evidence type="ECO:0000313" key="16">
    <source>
        <dbReference type="Proteomes" id="UP000007800"/>
    </source>
</evidence>
<dbReference type="RefSeq" id="XP_002788181.1">
    <property type="nucleotide sequence ID" value="XM_002788135.1"/>
</dbReference>
<dbReference type="InParanoid" id="C5K6Q7"/>
<dbReference type="OrthoDB" id="9449045at2759"/>
<dbReference type="PANTHER" id="PTHR43340:SF1">
    <property type="entry name" value="HYPOXANTHINE PHOSPHORIBOSYLTRANSFERASE"/>
    <property type="match status" value="1"/>
</dbReference>
<dbReference type="FunCoup" id="C5K6Q7">
    <property type="interactions" value="78"/>
</dbReference>
<feature type="domain" description="Phosphoribosyltransferase" evidence="14">
    <location>
        <begin position="70"/>
        <end position="224"/>
    </location>
</feature>
<keyword evidence="11 13" id="KW-0547">Nucleotide-binding</keyword>
<dbReference type="GO" id="GO:0032263">
    <property type="term" value="P:GMP salvage"/>
    <property type="evidence" value="ECO:0007669"/>
    <property type="project" value="TreeGrafter"/>
</dbReference>
<dbReference type="InterPro" id="IPR050408">
    <property type="entry name" value="HGPRT"/>
</dbReference>
<dbReference type="EC" id="2.4.2.8" evidence="5 13"/>
<dbReference type="Gene3D" id="3.40.50.2020">
    <property type="match status" value="1"/>
</dbReference>
<evidence type="ECO:0000256" key="7">
    <source>
        <dbReference type="ARBA" id="ARBA00022676"/>
    </source>
</evidence>
<keyword evidence="10 13" id="KW-0660">Purine salvage</keyword>
<keyword evidence="12 13" id="KW-0460">Magnesium</keyword>
<evidence type="ECO:0000256" key="2">
    <source>
        <dbReference type="ARBA" id="ARBA00004496"/>
    </source>
</evidence>
<dbReference type="GO" id="GO:0004422">
    <property type="term" value="F:hypoxanthine phosphoribosyltransferase activity"/>
    <property type="evidence" value="ECO:0007669"/>
    <property type="project" value="InterPro"/>
</dbReference>
<keyword evidence="6 13" id="KW-0963">Cytoplasm</keyword>
<comment type="pathway">
    <text evidence="3 13">Purine metabolism; IMP biosynthesis via salvage pathway; IMP from hypoxanthine: step 1/1.</text>
</comment>
<proteinExistence type="inferred from homology"/>
<comment type="cofactor">
    <cofactor evidence="1 13">
        <name>Mg(2+)</name>
        <dbReference type="ChEBI" id="CHEBI:18420"/>
    </cofactor>
</comment>
<dbReference type="PANTHER" id="PTHR43340">
    <property type="entry name" value="HYPOXANTHINE-GUANINE PHOSPHORIBOSYLTRANSFERASE"/>
    <property type="match status" value="1"/>
</dbReference>
<dbReference type="GO" id="GO:0046100">
    <property type="term" value="P:hypoxanthine metabolic process"/>
    <property type="evidence" value="ECO:0007669"/>
    <property type="project" value="TreeGrafter"/>
</dbReference>
<evidence type="ECO:0000256" key="4">
    <source>
        <dbReference type="ARBA" id="ARBA00008391"/>
    </source>
</evidence>
<keyword evidence="8 13" id="KW-0808">Transferase</keyword>
<dbReference type="Proteomes" id="UP000007800">
    <property type="component" value="Unassembled WGS sequence"/>
</dbReference>
<dbReference type="InterPro" id="IPR005904">
    <property type="entry name" value="Hxn_phspho_trans"/>
</dbReference>
<evidence type="ECO:0000256" key="9">
    <source>
        <dbReference type="ARBA" id="ARBA00022723"/>
    </source>
</evidence>
<name>C5K6Q7_PERM5</name>
<dbReference type="GO" id="GO:0006166">
    <property type="term" value="P:purine ribonucleoside salvage"/>
    <property type="evidence" value="ECO:0007669"/>
    <property type="project" value="UniProtKB-KW"/>
</dbReference>
<comment type="similarity">
    <text evidence="4 13">Belongs to the purine/pyrimidine phosphoribosyltransferase family.</text>
</comment>
<protein>
    <recommendedName>
        <fullName evidence="5 13">Hypoxanthine phosphoribosyltransferase</fullName>
        <ecNumber evidence="5 13">2.4.2.8</ecNumber>
    </recommendedName>
</protein>
<organism evidence="16">
    <name type="scientific">Perkinsus marinus (strain ATCC 50983 / TXsc)</name>
    <dbReference type="NCBI Taxonomy" id="423536"/>
    <lineage>
        <taxon>Eukaryota</taxon>
        <taxon>Sar</taxon>
        <taxon>Alveolata</taxon>
        <taxon>Perkinsozoa</taxon>
        <taxon>Perkinsea</taxon>
        <taxon>Perkinsida</taxon>
        <taxon>Perkinsidae</taxon>
        <taxon>Perkinsus</taxon>
    </lineage>
</organism>
<evidence type="ECO:0000256" key="5">
    <source>
        <dbReference type="ARBA" id="ARBA00011895"/>
    </source>
</evidence>
<evidence type="ECO:0000256" key="13">
    <source>
        <dbReference type="RuleBase" id="RU364099"/>
    </source>
</evidence>
<evidence type="ECO:0000256" key="3">
    <source>
        <dbReference type="ARBA" id="ARBA00004669"/>
    </source>
</evidence>
<keyword evidence="16" id="KW-1185">Reference proteome</keyword>
<dbReference type="GeneID" id="9058794"/>